<evidence type="ECO:0000313" key="2">
    <source>
        <dbReference type="Proteomes" id="UP000769157"/>
    </source>
</evidence>
<dbReference type="PRINTS" id="PR00081">
    <property type="entry name" value="GDHRDH"/>
</dbReference>
<reference evidence="1" key="1">
    <citation type="journal article" date="2021" name="Open Biol.">
        <title>Shared evolutionary footprints suggest mitochondrial oxidative damage underlies multiple complex I losses in fungi.</title>
        <authorList>
            <person name="Schikora-Tamarit M.A."/>
            <person name="Marcet-Houben M."/>
            <person name="Nosek J."/>
            <person name="Gabaldon T."/>
        </authorList>
    </citation>
    <scope>NUCLEOTIDE SEQUENCE</scope>
    <source>
        <strain evidence="1">CBS6075</strain>
    </source>
</reference>
<organism evidence="1 2">
    <name type="scientific">Ogataea philodendri</name>
    <dbReference type="NCBI Taxonomy" id="1378263"/>
    <lineage>
        <taxon>Eukaryota</taxon>
        <taxon>Fungi</taxon>
        <taxon>Dikarya</taxon>
        <taxon>Ascomycota</taxon>
        <taxon>Saccharomycotina</taxon>
        <taxon>Pichiomycetes</taxon>
        <taxon>Pichiales</taxon>
        <taxon>Pichiaceae</taxon>
        <taxon>Ogataea</taxon>
    </lineage>
</organism>
<name>A0A9P8P1S4_9ASCO</name>
<dbReference type="GO" id="GO:0016616">
    <property type="term" value="F:oxidoreductase activity, acting on the CH-OH group of donors, NAD or NADP as acceptor"/>
    <property type="evidence" value="ECO:0007669"/>
    <property type="project" value="TreeGrafter"/>
</dbReference>
<dbReference type="InterPro" id="IPR036291">
    <property type="entry name" value="NAD(P)-bd_dom_sf"/>
</dbReference>
<accession>A0A9P8P1S4</accession>
<dbReference type="PANTHER" id="PTHR45458">
    <property type="entry name" value="SHORT-CHAIN DEHYDROGENASE/REDUCTASE SDR"/>
    <property type="match status" value="1"/>
</dbReference>
<dbReference type="GeneID" id="70236637"/>
<gene>
    <name evidence="1" type="ORF">OGAPHI_004672</name>
</gene>
<dbReference type="SUPFAM" id="SSF51735">
    <property type="entry name" value="NAD(P)-binding Rossmann-fold domains"/>
    <property type="match status" value="1"/>
</dbReference>
<dbReference type="InterPro" id="IPR002347">
    <property type="entry name" value="SDR_fam"/>
</dbReference>
<proteinExistence type="predicted"/>
<dbReference type="PANTHER" id="PTHR45458:SF1">
    <property type="entry name" value="SHORT CHAIN DEHYDROGENASE"/>
    <property type="match status" value="1"/>
</dbReference>
<dbReference type="AlphaFoldDB" id="A0A9P8P1S4"/>
<dbReference type="RefSeq" id="XP_046060238.1">
    <property type="nucleotide sequence ID" value="XM_046205775.1"/>
</dbReference>
<dbReference type="Gene3D" id="3.40.50.720">
    <property type="entry name" value="NAD(P)-binding Rossmann-like Domain"/>
    <property type="match status" value="1"/>
</dbReference>
<sequence>MTVYFIAGASRGIGLEVVRQLSSTQSNHVIASYRSKNTAQDLFELSKQKNVDLVDLDVDDEKSVDLLSSKLEKLTSVIDVAVLNAGIGKNYASVIDTPRDAWIQHFVTNTLGPIAVFKQIRELVLKSTIRKVYFTSSAAGSIQNYISFPIAAYGTSKAALNFAVKELTDEIPEITFVMFHPGLVPTELVMNPLDAMMEDEDAKKAFLALSLTPAQSATYIIAAINSNIKSGRFIRVDDQTDIPF</sequence>
<dbReference type="Proteomes" id="UP000769157">
    <property type="component" value="Unassembled WGS sequence"/>
</dbReference>
<dbReference type="Pfam" id="PF00106">
    <property type="entry name" value="adh_short"/>
    <property type="match status" value="1"/>
</dbReference>
<protein>
    <submittedName>
        <fullName evidence="1">Uncharacterized protein</fullName>
    </submittedName>
</protein>
<dbReference type="InterPro" id="IPR052184">
    <property type="entry name" value="SDR_enzymes"/>
</dbReference>
<evidence type="ECO:0000313" key="1">
    <source>
        <dbReference type="EMBL" id="KAH3663958.1"/>
    </source>
</evidence>
<dbReference type="OrthoDB" id="3991673at2759"/>
<keyword evidence="2" id="KW-1185">Reference proteome</keyword>
<dbReference type="EMBL" id="JAEUBE010000352">
    <property type="protein sequence ID" value="KAH3663958.1"/>
    <property type="molecule type" value="Genomic_DNA"/>
</dbReference>
<comment type="caution">
    <text evidence="1">The sequence shown here is derived from an EMBL/GenBank/DDBJ whole genome shotgun (WGS) entry which is preliminary data.</text>
</comment>
<reference evidence="1" key="2">
    <citation type="submission" date="2021-01" db="EMBL/GenBank/DDBJ databases">
        <authorList>
            <person name="Schikora-Tamarit M.A."/>
        </authorList>
    </citation>
    <scope>NUCLEOTIDE SEQUENCE</scope>
    <source>
        <strain evidence="1">CBS6075</strain>
    </source>
</reference>